<protein>
    <recommendedName>
        <fullName evidence="1">FHA domain-containing protein</fullName>
    </recommendedName>
</protein>
<dbReference type="RefSeq" id="WP_034775647.1">
    <property type="nucleotide sequence ID" value="NZ_JPER01000003.1"/>
</dbReference>
<evidence type="ECO:0000259" key="1">
    <source>
        <dbReference type="PROSITE" id="PS50006"/>
    </source>
</evidence>
<dbReference type="Pfam" id="PF00498">
    <property type="entry name" value="FHA"/>
    <property type="match status" value="1"/>
</dbReference>
<dbReference type="eggNOG" id="COG1716">
    <property type="taxonomic scope" value="Bacteria"/>
</dbReference>
<dbReference type="Gene3D" id="3.30.450.40">
    <property type="match status" value="1"/>
</dbReference>
<sequence>MPVNCQILYRDRFVPKATLFEQRGYLLGRDPQCDIHVDHADVSRRHAHLRYDGESWQLTDLNSSNGTFINGQRQTRIQLDGPMLVTLGSLDFQLTPLSHRELTTDINHAAWLQKRVQSALQQCAAAGSVAAMLDSARRTAMPLLNSDRAALIFLDTDTSIQACRGYPEWLDDGSFSGSTTLIRQAAKAAVPIAANNAQTHQHLQHQPSVQRHRIKAAIACPVLQAGQVIAVFYADSLHDHHLFTQQDIDLLQAFARQLAMHLSLASIDEQLEQLESRLHQQYA</sequence>
<dbReference type="SUPFAM" id="SSF49879">
    <property type="entry name" value="SMAD/FHA domain"/>
    <property type="match status" value="1"/>
</dbReference>
<dbReference type="AlphaFoldDB" id="A0A094IYU1"/>
<feature type="domain" description="FHA" evidence="1">
    <location>
        <begin position="25"/>
        <end position="74"/>
    </location>
</feature>
<dbReference type="InterPro" id="IPR008984">
    <property type="entry name" value="SMAD_FHA_dom_sf"/>
</dbReference>
<dbReference type="SMART" id="SM00065">
    <property type="entry name" value="GAF"/>
    <property type="match status" value="1"/>
</dbReference>
<dbReference type="PANTHER" id="PTHR23308">
    <property type="entry name" value="NUCLEAR INHIBITOR OF PROTEIN PHOSPHATASE-1"/>
    <property type="match status" value="1"/>
</dbReference>
<dbReference type="Gene3D" id="2.60.200.20">
    <property type="match status" value="1"/>
</dbReference>
<keyword evidence="3" id="KW-1185">Reference proteome</keyword>
<dbReference type="Proteomes" id="UP000054363">
    <property type="component" value="Unassembled WGS sequence"/>
</dbReference>
<dbReference type="SMART" id="SM00240">
    <property type="entry name" value="FHA"/>
    <property type="match status" value="1"/>
</dbReference>
<dbReference type="InterPro" id="IPR003018">
    <property type="entry name" value="GAF"/>
</dbReference>
<dbReference type="CDD" id="cd00060">
    <property type="entry name" value="FHA"/>
    <property type="match status" value="1"/>
</dbReference>
<dbReference type="PROSITE" id="PS50006">
    <property type="entry name" value="FHA_DOMAIN"/>
    <property type="match status" value="1"/>
</dbReference>
<proteinExistence type="predicted"/>
<dbReference type="InterPro" id="IPR050923">
    <property type="entry name" value="Cell_Proc_Reg/RNA_Proc"/>
</dbReference>
<dbReference type="SUPFAM" id="SSF55781">
    <property type="entry name" value="GAF domain-like"/>
    <property type="match status" value="1"/>
</dbReference>
<dbReference type="InterPro" id="IPR000253">
    <property type="entry name" value="FHA_dom"/>
</dbReference>
<evidence type="ECO:0000313" key="2">
    <source>
        <dbReference type="EMBL" id="KFZ31014.1"/>
    </source>
</evidence>
<dbReference type="InterPro" id="IPR029016">
    <property type="entry name" value="GAF-like_dom_sf"/>
</dbReference>
<name>A0A094IYU1_9GAMM</name>
<reference evidence="2 3" key="1">
    <citation type="submission" date="2014-06" db="EMBL/GenBank/DDBJ databases">
        <title>The draft genome sequence of Idiomarina salinarum ISL-52.</title>
        <authorList>
            <person name="Du J."/>
            <person name="Shao Z."/>
        </authorList>
    </citation>
    <scope>NUCLEOTIDE SEQUENCE [LARGE SCALE GENOMIC DNA]</scope>
    <source>
        <strain evidence="2 3">ISL-52</strain>
    </source>
</reference>
<dbReference type="EMBL" id="JPER01000003">
    <property type="protein sequence ID" value="KFZ31014.1"/>
    <property type="molecule type" value="Genomic_DNA"/>
</dbReference>
<comment type="caution">
    <text evidence="2">The sequence shown here is derived from an EMBL/GenBank/DDBJ whole genome shotgun (WGS) entry which is preliminary data.</text>
</comment>
<dbReference type="OrthoDB" id="5953293at2"/>
<accession>A0A094IYU1</accession>
<gene>
    <name evidence="2" type="ORF">IDSA_08065</name>
</gene>
<organism evidence="2 3">
    <name type="scientific">Pseudidiomarina salinarum</name>
    <dbReference type="NCBI Taxonomy" id="435908"/>
    <lineage>
        <taxon>Bacteria</taxon>
        <taxon>Pseudomonadati</taxon>
        <taxon>Pseudomonadota</taxon>
        <taxon>Gammaproteobacteria</taxon>
        <taxon>Alteromonadales</taxon>
        <taxon>Idiomarinaceae</taxon>
        <taxon>Pseudidiomarina</taxon>
    </lineage>
</organism>
<dbReference type="STRING" id="435908.IDSA_08065"/>
<dbReference type="eggNOG" id="COG2203">
    <property type="taxonomic scope" value="Bacteria"/>
</dbReference>
<dbReference type="Pfam" id="PF01590">
    <property type="entry name" value="GAF"/>
    <property type="match status" value="1"/>
</dbReference>
<evidence type="ECO:0000313" key="3">
    <source>
        <dbReference type="Proteomes" id="UP000054363"/>
    </source>
</evidence>